<dbReference type="InterPro" id="IPR004841">
    <property type="entry name" value="AA-permease/SLC12A_dom"/>
</dbReference>
<accession>A0A3G1L1M4</accession>
<feature type="domain" description="Amino acid permease/ SLC12A" evidence="6">
    <location>
        <begin position="12"/>
        <end position="402"/>
    </location>
</feature>
<evidence type="ECO:0000256" key="1">
    <source>
        <dbReference type="ARBA" id="ARBA00004141"/>
    </source>
</evidence>
<gene>
    <name evidence="7" type="ORF">DCMF_11495</name>
</gene>
<evidence type="ECO:0000313" key="8">
    <source>
        <dbReference type="Proteomes" id="UP000323521"/>
    </source>
</evidence>
<dbReference type="InterPro" id="IPR050367">
    <property type="entry name" value="APC_superfamily"/>
</dbReference>
<feature type="transmembrane region" description="Helical" evidence="5">
    <location>
        <begin position="7"/>
        <end position="26"/>
    </location>
</feature>
<feature type="transmembrane region" description="Helical" evidence="5">
    <location>
        <begin position="71"/>
        <end position="92"/>
    </location>
</feature>
<dbReference type="GO" id="GO:0016020">
    <property type="term" value="C:membrane"/>
    <property type="evidence" value="ECO:0007669"/>
    <property type="project" value="UniProtKB-SubCell"/>
</dbReference>
<dbReference type="AlphaFoldDB" id="A0A3G1L1M4"/>
<dbReference type="GO" id="GO:0055085">
    <property type="term" value="P:transmembrane transport"/>
    <property type="evidence" value="ECO:0007669"/>
    <property type="project" value="InterPro"/>
</dbReference>
<dbReference type="PANTHER" id="PTHR42770:SF7">
    <property type="entry name" value="MEMBRANE PROTEIN"/>
    <property type="match status" value="1"/>
</dbReference>
<keyword evidence="8" id="KW-1185">Reference proteome</keyword>
<dbReference type="PANTHER" id="PTHR42770">
    <property type="entry name" value="AMINO ACID TRANSPORTER-RELATED"/>
    <property type="match status" value="1"/>
</dbReference>
<feature type="transmembrane region" description="Helical" evidence="5">
    <location>
        <begin position="112"/>
        <end position="129"/>
    </location>
</feature>
<feature type="transmembrane region" description="Helical" evidence="5">
    <location>
        <begin position="136"/>
        <end position="156"/>
    </location>
</feature>
<feature type="transmembrane region" description="Helical" evidence="5">
    <location>
        <begin position="378"/>
        <end position="397"/>
    </location>
</feature>
<feature type="transmembrane region" description="Helical" evidence="5">
    <location>
        <begin position="262"/>
        <end position="284"/>
    </location>
</feature>
<feature type="transmembrane region" description="Helical" evidence="5">
    <location>
        <begin position="317"/>
        <end position="334"/>
    </location>
</feature>
<keyword evidence="2 5" id="KW-0812">Transmembrane</keyword>
<feature type="transmembrane region" description="Helical" evidence="5">
    <location>
        <begin position="403"/>
        <end position="419"/>
    </location>
</feature>
<feature type="transmembrane region" description="Helical" evidence="5">
    <location>
        <begin position="216"/>
        <end position="242"/>
    </location>
</feature>
<reference evidence="7 8" key="1">
    <citation type="submission" date="2016-10" db="EMBL/GenBank/DDBJ databases">
        <title>Complete Genome Sequence of Peptococcaceae strain DCMF.</title>
        <authorList>
            <person name="Edwards R.J."/>
            <person name="Holland S.I."/>
            <person name="Deshpande N.P."/>
            <person name="Wong Y.K."/>
            <person name="Ertan H."/>
            <person name="Manefield M."/>
            <person name="Russell T.L."/>
            <person name="Lee M.J."/>
        </authorList>
    </citation>
    <scope>NUCLEOTIDE SEQUENCE [LARGE SCALE GENOMIC DNA]</scope>
    <source>
        <strain evidence="7 8">DCMF</strain>
    </source>
</reference>
<dbReference type="Proteomes" id="UP000323521">
    <property type="component" value="Chromosome"/>
</dbReference>
<evidence type="ECO:0000256" key="5">
    <source>
        <dbReference type="SAM" id="Phobius"/>
    </source>
</evidence>
<dbReference type="EMBL" id="CP017634">
    <property type="protein sequence ID" value="ATW28550.1"/>
    <property type="molecule type" value="Genomic_DNA"/>
</dbReference>
<feature type="transmembrane region" description="Helical" evidence="5">
    <location>
        <begin position="32"/>
        <end position="51"/>
    </location>
</feature>
<dbReference type="Gene3D" id="1.20.1740.10">
    <property type="entry name" value="Amino acid/polyamine transporter I"/>
    <property type="match status" value="1"/>
</dbReference>
<sequence>MGPMHIWALGVGIVLVGEFMGWNFTIAKGGSLGSIIACWVIGILYISLVMINTEIGSVIPEAGGQYAMAKYLLGPLAAFNIGLMLVFEYVMLEAADALVVGQILQSLHPDVQALPYIILSLLLLTYLNYRGVYATLTLNFFITAIAFVTIFVLLFGTQFYSPEHSLIQIKQLTDGLPYGWIGIVAAFQFGVWFYLGIEGTALAAEECRSTGRSLPIGAMVGLVTLLIGATTTWFVCSGLVGAEKLGESVFPLYDAALATGKPYVIIALFVGTILSCLASANGCINDSSRAWFAMSRDTLIPGVFAVTHPKYKTPYRAILFLLPISIAFGFTGLLDQVITFSILSALLVYVLTAYMMFKFRAMYPLGSIERGYTAPWHPIPAVVLLLLTLTTLVGMYFGYWINMVSGFMFYLLASVWFTMHRSKFVDTDTFIEAGAGCWPRPQGY</sequence>
<proteinExistence type="predicted"/>
<dbReference type="KEGG" id="fwa:DCMF_11495"/>
<organism evidence="7 8">
    <name type="scientific">Formimonas warabiya</name>
    <dbReference type="NCBI Taxonomy" id="1761012"/>
    <lineage>
        <taxon>Bacteria</taxon>
        <taxon>Bacillati</taxon>
        <taxon>Bacillota</taxon>
        <taxon>Clostridia</taxon>
        <taxon>Eubacteriales</taxon>
        <taxon>Peptococcaceae</taxon>
        <taxon>Candidatus Formimonas</taxon>
    </lineage>
</organism>
<dbReference type="PIRSF" id="PIRSF006060">
    <property type="entry name" value="AA_transporter"/>
    <property type="match status" value="1"/>
</dbReference>
<evidence type="ECO:0000259" key="6">
    <source>
        <dbReference type="Pfam" id="PF00324"/>
    </source>
</evidence>
<evidence type="ECO:0000256" key="4">
    <source>
        <dbReference type="ARBA" id="ARBA00023136"/>
    </source>
</evidence>
<keyword evidence="4 5" id="KW-0472">Membrane</keyword>
<feature type="transmembrane region" description="Helical" evidence="5">
    <location>
        <begin position="176"/>
        <end position="195"/>
    </location>
</feature>
<evidence type="ECO:0000256" key="3">
    <source>
        <dbReference type="ARBA" id="ARBA00022989"/>
    </source>
</evidence>
<evidence type="ECO:0000313" key="7">
    <source>
        <dbReference type="EMBL" id="ATW28550.1"/>
    </source>
</evidence>
<name>A0A3G1L1M4_FORW1</name>
<protein>
    <submittedName>
        <fullName evidence="7">Transporter</fullName>
    </submittedName>
</protein>
<dbReference type="Pfam" id="PF00324">
    <property type="entry name" value="AA_permease"/>
    <property type="match status" value="1"/>
</dbReference>
<comment type="subcellular location">
    <subcellularLocation>
        <location evidence="1">Membrane</location>
        <topology evidence="1">Multi-pass membrane protein</topology>
    </subcellularLocation>
</comment>
<keyword evidence="3 5" id="KW-1133">Transmembrane helix</keyword>
<evidence type="ECO:0000256" key="2">
    <source>
        <dbReference type="ARBA" id="ARBA00022692"/>
    </source>
</evidence>
<feature type="transmembrane region" description="Helical" evidence="5">
    <location>
        <begin position="340"/>
        <end position="357"/>
    </location>
</feature>